<organism evidence="2 3">
    <name type="scientific">Eiseniibacteriota bacterium</name>
    <dbReference type="NCBI Taxonomy" id="2212470"/>
    <lineage>
        <taxon>Bacteria</taxon>
        <taxon>Candidatus Eiseniibacteriota</taxon>
    </lineage>
</organism>
<dbReference type="Proteomes" id="UP000316852">
    <property type="component" value="Unassembled WGS sequence"/>
</dbReference>
<dbReference type="AlphaFoldDB" id="A0A538T9C4"/>
<proteinExistence type="predicted"/>
<evidence type="ECO:0000313" key="2">
    <source>
        <dbReference type="EMBL" id="TMQ60229.1"/>
    </source>
</evidence>
<dbReference type="SUPFAM" id="SSF82171">
    <property type="entry name" value="DPP6 N-terminal domain-like"/>
    <property type="match status" value="1"/>
</dbReference>
<feature type="signal peptide" evidence="1">
    <location>
        <begin position="1"/>
        <end position="26"/>
    </location>
</feature>
<protein>
    <recommendedName>
        <fullName evidence="4">Peptidase MA-like domain-containing protein</fullName>
    </recommendedName>
</protein>
<feature type="chain" id="PRO_5022207022" description="Peptidase MA-like domain-containing protein" evidence="1">
    <location>
        <begin position="27"/>
        <end position="991"/>
    </location>
</feature>
<evidence type="ECO:0000256" key="1">
    <source>
        <dbReference type="SAM" id="SignalP"/>
    </source>
</evidence>
<evidence type="ECO:0000313" key="3">
    <source>
        <dbReference type="Proteomes" id="UP000316852"/>
    </source>
</evidence>
<evidence type="ECO:0008006" key="4">
    <source>
        <dbReference type="Google" id="ProtNLM"/>
    </source>
</evidence>
<reference evidence="2 3" key="1">
    <citation type="journal article" date="2019" name="Nat. Microbiol.">
        <title>Mediterranean grassland soil C-N compound turnover is dependent on rainfall and depth, and is mediated by genomically divergent microorganisms.</title>
        <authorList>
            <person name="Diamond S."/>
            <person name="Andeer P.F."/>
            <person name="Li Z."/>
            <person name="Crits-Christoph A."/>
            <person name="Burstein D."/>
            <person name="Anantharaman K."/>
            <person name="Lane K.R."/>
            <person name="Thomas B.C."/>
            <person name="Pan C."/>
            <person name="Northen T.R."/>
            <person name="Banfield J.F."/>
        </authorList>
    </citation>
    <scope>NUCLEOTIDE SEQUENCE [LARGE SCALE GENOMIC DNA]</scope>
    <source>
        <strain evidence="2">WS_6</strain>
    </source>
</reference>
<sequence>MNFVPLRRVVCVVGLLLLSLPRLTTAQLATIETRDLRLVYNGGMLSFLAPYAAQCFENSLRFHERIFHYAPSEKVNVILDDFSDFGNAGVWVNPRNSMVIHIAPVNFVYETGPSNERINFTMNHEVVHVAALDQAAGMDKFFRGLFHGKVRETNEHPESIVYSYLCVPRRAAPRWYHEGIAVFLETWMAGGLGRAQGPYDEMVFRSMVRDGSRFYDPLGLESEGTKVDFQVGAISYLYGTRFLSYLAYQYTPETLIQWVSRAPESRRYFASQFRRVYGLSLGEAWRNWVQWEHRFQQANLDSIRLHQTTRYHDLSEKALGSVSRAIFDSETRTIYAAVDYPGAVAFIAAIPLDGGPIRNVHEVKGPALYFVSSLAYDPKSKTLFYTTDNNEWRDVCALDPVSGKSRVLIKDARIGDLAFNRQDRSLWGVRHFNGISTLVRMPYPYNDWDQVFSWPFGRDIYDIDISPDGQLLSGSLAEISGRQSLRTWKTGALLQGDTTSTTLHDFGSSIPSSFVFTPDGKSLYGSSYYTGVSNVFRWDFDADSMSIVTNGETGFFRPLPVSQESLIVFRYAGQGFVPAIVDPKPISDVSAITFLGQVIAEKHPIVKDWIMPSPLGVNIDSLTTYRGAYRGVRALGLASMYPIVQGYKGATALGMRIDFSDPVSTNTVGLSATYSPSRALGGDERVHLSAGYQHSDWSVQAKWNSASFYDLVGPTKVGRKGYSAGATYKHSLVYDPPRNLDLTAGVTGYGGLELLPDAQNVSTSSGFDKLVTWTGQLSFRNVRASLGAVEVEKGYKWQLLTSTNAVRFKHSGHTAWRGFPLGVGTVDLGAPLPVRHSSLWLRSSAGFSPGRREEPFSNFYFGGFGNNWVDYQDPKRYREYSSFPGVDLDEIGGTNFAKALLDWNLPPLRFRRVGKPAFYATWLRASLFGGGIVTNMDDPSERTTFGNAGAQADLRLTMLVQQPLTLSWGYARAFGRHRRMSDEWMVSLKIL</sequence>
<accession>A0A538T9C4</accession>
<keyword evidence="1" id="KW-0732">Signal</keyword>
<name>A0A538T9C4_UNCEI</name>
<gene>
    <name evidence="2" type="ORF">E6K76_02570</name>
</gene>
<dbReference type="EMBL" id="VBOW01000016">
    <property type="protein sequence ID" value="TMQ60229.1"/>
    <property type="molecule type" value="Genomic_DNA"/>
</dbReference>
<dbReference type="Gene3D" id="2.120.10.30">
    <property type="entry name" value="TolB, C-terminal domain"/>
    <property type="match status" value="1"/>
</dbReference>
<comment type="caution">
    <text evidence="2">The sequence shown here is derived from an EMBL/GenBank/DDBJ whole genome shotgun (WGS) entry which is preliminary data.</text>
</comment>
<dbReference type="InterPro" id="IPR011042">
    <property type="entry name" value="6-blade_b-propeller_TolB-like"/>
</dbReference>